<accession>A0ABR3DRB8</accession>
<proteinExistence type="predicted"/>
<comment type="caution">
    <text evidence="2">The sequence shown here is derived from an EMBL/GenBank/DDBJ whole genome shotgun (WGS) entry which is preliminary data.</text>
</comment>
<evidence type="ECO:0000256" key="1">
    <source>
        <dbReference type="SAM" id="Phobius"/>
    </source>
</evidence>
<name>A0ABR3DRB8_NEUIN</name>
<keyword evidence="1" id="KW-0472">Membrane</keyword>
<protein>
    <submittedName>
        <fullName evidence="2">Uncharacterized protein</fullName>
    </submittedName>
</protein>
<keyword evidence="1" id="KW-0812">Transmembrane</keyword>
<feature type="transmembrane region" description="Helical" evidence="1">
    <location>
        <begin position="29"/>
        <end position="52"/>
    </location>
</feature>
<keyword evidence="3" id="KW-1185">Reference proteome</keyword>
<dbReference type="Proteomes" id="UP001451303">
    <property type="component" value="Unassembled WGS sequence"/>
</dbReference>
<sequence length="109" mass="12093">MAKDTYTNDHSPTTRPKRFLPIAGSVYPAIPSIVLVIALSSGPFFAHLVTGLEPSSIFERKQAVDASDRILGYILLHSVSDSTVSRNNNNIIIPSRHRHHRIHLLNTDP</sequence>
<gene>
    <name evidence="2" type="ORF">QR685DRAFT_549222</name>
</gene>
<evidence type="ECO:0000313" key="2">
    <source>
        <dbReference type="EMBL" id="KAL0474438.1"/>
    </source>
</evidence>
<dbReference type="EMBL" id="JAVLET010000001">
    <property type="protein sequence ID" value="KAL0474438.1"/>
    <property type="molecule type" value="Genomic_DNA"/>
</dbReference>
<evidence type="ECO:0000313" key="3">
    <source>
        <dbReference type="Proteomes" id="UP001451303"/>
    </source>
</evidence>
<keyword evidence="1" id="KW-1133">Transmembrane helix</keyword>
<reference evidence="2 3" key="1">
    <citation type="submission" date="2023-09" db="EMBL/GenBank/DDBJ databases">
        <title>Multi-omics analysis of a traditional fermented food reveals byproduct-associated fungal strains for waste-to-food upcycling.</title>
        <authorList>
            <consortium name="Lawrence Berkeley National Laboratory"/>
            <person name="Rekdal V.M."/>
            <person name="Villalobos-Escobedo J.M."/>
            <person name="Rodriguez-Valeron N."/>
            <person name="Garcia M.O."/>
            <person name="Vasquez D.P."/>
            <person name="Damayanti I."/>
            <person name="Sorensen P.M."/>
            <person name="Baidoo E.E."/>
            <person name="De Carvalho A.C."/>
            <person name="Riley R."/>
            <person name="Lipzen A."/>
            <person name="He G."/>
            <person name="Yan M."/>
            <person name="Haridas S."/>
            <person name="Daum C."/>
            <person name="Yoshinaga Y."/>
            <person name="Ng V."/>
            <person name="Grigoriev I.V."/>
            <person name="Munk R."/>
            <person name="Nuraida L."/>
            <person name="Wijaya C.H."/>
            <person name="Morales P.-C."/>
            <person name="Keasling J.D."/>
        </authorList>
    </citation>
    <scope>NUCLEOTIDE SEQUENCE [LARGE SCALE GENOMIC DNA]</scope>
    <source>
        <strain evidence="2 3">FGSC 2613</strain>
    </source>
</reference>
<organism evidence="2 3">
    <name type="scientific">Neurospora intermedia</name>
    <dbReference type="NCBI Taxonomy" id="5142"/>
    <lineage>
        <taxon>Eukaryota</taxon>
        <taxon>Fungi</taxon>
        <taxon>Dikarya</taxon>
        <taxon>Ascomycota</taxon>
        <taxon>Pezizomycotina</taxon>
        <taxon>Sordariomycetes</taxon>
        <taxon>Sordariomycetidae</taxon>
        <taxon>Sordariales</taxon>
        <taxon>Sordariaceae</taxon>
        <taxon>Neurospora</taxon>
    </lineage>
</organism>